<dbReference type="PANTHER" id="PTHR33922:SF2">
    <property type="entry name" value="OS07G0589600 PROTEIN"/>
    <property type="match status" value="1"/>
</dbReference>
<protein>
    <submittedName>
        <fullName evidence="3">Uncharacterized protein LOC104611661</fullName>
    </submittedName>
</protein>
<dbReference type="RefSeq" id="XP_010277131.1">
    <property type="nucleotide sequence ID" value="XM_010278829.2"/>
</dbReference>
<feature type="compositionally biased region" description="Polar residues" evidence="1">
    <location>
        <begin position="130"/>
        <end position="139"/>
    </location>
</feature>
<feature type="compositionally biased region" description="Low complexity" evidence="1">
    <location>
        <begin position="114"/>
        <end position="129"/>
    </location>
</feature>
<organism evidence="2 3">
    <name type="scientific">Nelumbo nucifera</name>
    <name type="common">Sacred lotus</name>
    <dbReference type="NCBI Taxonomy" id="4432"/>
    <lineage>
        <taxon>Eukaryota</taxon>
        <taxon>Viridiplantae</taxon>
        <taxon>Streptophyta</taxon>
        <taxon>Embryophyta</taxon>
        <taxon>Tracheophyta</taxon>
        <taxon>Spermatophyta</taxon>
        <taxon>Magnoliopsida</taxon>
        <taxon>Proteales</taxon>
        <taxon>Nelumbonaceae</taxon>
        <taxon>Nelumbo</taxon>
    </lineage>
</organism>
<gene>
    <name evidence="3" type="primary">LOC104611661</name>
</gene>
<dbReference type="FunCoup" id="A0A1U8BJX2">
    <property type="interactions" value="70"/>
</dbReference>
<feature type="region of interest" description="Disordered" evidence="1">
    <location>
        <begin position="201"/>
        <end position="239"/>
    </location>
</feature>
<dbReference type="OrthoDB" id="778913at2759"/>
<feature type="compositionally biased region" description="Low complexity" evidence="1">
    <location>
        <begin position="210"/>
        <end position="228"/>
    </location>
</feature>
<evidence type="ECO:0000313" key="2">
    <source>
        <dbReference type="Proteomes" id="UP000189703"/>
    </source>
</evidence>
<dbReference type="eggNOG" id="ENOG502QVJC">
    <property type="taxonomic scope" value="Eukaryota"/>
</dbReference>
<sequence>MGRNGSDLKWGGLNSDEEAAEVLSLCDLPRMEIKGEKHANHEIIALDETEEDFEFGSLAASLSTESEMCAADDLFFRGQILPLRLSVSSDSGLAGFRQDTRKISSFDSISESLEHSSSSSVSRSNSYTSHNLSGGSSVPASRYKPRVHSHFHTHPSPKPQIWYSSSGARSVNIGGRDRRSTVWRLFRVGVVRAPEIELQDLKRRNRNKSDNSSSSDSTRSSGNRSGDSPNEVRVEKTTRQRQRFLDGLSSCKCSVSTVEVVMSKAKSSSWELSVSEKEIIDTTLVHRQPHHKKKQAISHRRTFEWLKELLIAEVPRGGA</sequence>
<reference evidence="3" key="1">
    <citation type="submission" date="2025-08" db="UniProtKB">
        <authorList>
            <consortium name="RefSeq"/>
        </authorList>
    </citation>
    <scope>IDENTIFICATION</scope>
</reference>
<evidence type="ECO:0000256" key="1">
    <source>
        <dbReference type="SAM" id="MobiDB-lite"/>
    </source>
</evidence>
<accession>A0A1U8BJX2</accession>
<dbReference type="PANTHER" id="PTHR33922">
    <property type="entry name" value="OS01G0888066 PROTEIN-RELATED"/>
    <property type="match status" value="1"/>
</dbReference>
<dbReference type="KEGG" id="nnu:104611661"/>
<dbReference type="OMA" id="DRRNCHD"/>
<keyword evidence="2" id="KW-1185">Reference proteome</keyword>
<dbReference type="AlphaFoldDB" id="A0A1U8BJX2"/>
<dbReference type="Proteomes" id="UP000189703">
    <property type="component" value="Unplaced"/>
</dbReference>
<feature type="compositionally biased region" description="Basic residues" evidence="1">
    <location>
        <begin position="143"/>
        <end position="155"/>
    </location>
</feature>
<feature type="region of interest" description="Disordered" evidence="1">
    <location>
        <begin position="114"/>
        <end position="165"/>
    </location>
</feature>
<evidence type="ECO:0000313" key="3">
    <source>
        <dbReference type="RefSeq" id="XP_010277131.1"/>
    </source>
</evidence>
<dbReference type="GeneID" id="104611661"/>
<proteinExistence type="predicted"/>
<name>A0A1U8BJX2_NELNU</name>